<dbReference type="Proteomes" id="UP000095286">
    <property type="component" value="Unplaced"/>
</dbReference>
<sequence length="242" mass="27537">MSNAWKRDSVDKDDPIRIKILVLGPVKCGKTSIANFLADSTELRSLEYHPTIGARVLEFVGDELEVDGVNLEADIELWDCSGDLQYRKCWPAMREEAQGVILICNPEFDRGDDLLIWYEHFIRPLNMDSKYVLLLLHHTSDNTNDGNIAAFSCPHQLNKATIFPANIDHEGEHLKSAFAKFLLHVITDMKDSKMNESPENDHMSIKRNSDDDMGSYNLNDEVDTPILPEETNSPKRNFSEDD</sequence>
<name>A0AC35U6P1_9BILA</name>
<organism evidence="1 2">
    <name type="scientific">Rhabditophanes sp. KR3021</name>
    <dbReference type="NCBI Taxonomy" id="114890"/>
    <lineage>
        <taxon>Eukaryota</taxon>
        <taxon>Metazoa</taxon>
        <taxon>Ecdysozoa</taxon>
        <taxon>Nematoda</taxon>
        <taxon>Chromadorea</taxon>
        <taxon>Rhabditida</taxon>
        <taxon>Tylenchina</taxon>
        <taxon>Panagrolaimomorpha</taxon>
        <taxon>Strongyloidoidea</taxon>
        <taxon>Alloionematidae</taxon>
        <taxon>Rhabditophanes</taxon>
    </lineage>
</organism>
<accession>A0AC35U6P1</accession>
<evidence type="ECO:0000313" key="1">
    <source>
        <dbReference type="Proteomes" id="UP000095286"/>
    </source>
</evidence>
<dbReference type="WBParaSite" id="RSKR_0000823400.1">
    <property type="protein sequence ID" value="RSKR_0000823400.1"/>
    <property type="gene ID" value="RSKR_0000823400"/>
</dbReference>
<proteinExistence type="predicted"/>
<evidence type="ECO:0000313" key="2">
    <source>
        <dbReference type="WBParaSite" id="RSKR_0000823400.1"/>
    </source>
</evidence>
<reference evidence="2" key="1">
    <citation type="submission" date="2016-11" db="UniProtKB">
        <authorList>
            <consortium name="WormBaseParasite"/>
        </authorList>
    </citation>
    <scope>IDENTIFICATION</scope>
    <source>
        <strain evidence="2">KR3021</strain>
    </source>
</reference>
<protein>
    <submittedName>
        <fullName evidence="2">Rab-like protein 5</fullName>
    </submittedName>
</protein>